<name>A0AA38JUX7_9AGAR</name>
<keyword evidence="4" id="KW-1185">Reference proteome</keyword>
<keyword evidence="1" id="KW-0812">Transmembrane</keyword>
<evidence type="ECO:0000313" key="4">
    <source>
        <dbReference type="Proteomes" id="UP001176059"/>
    </source>
</evidence>
<reference evidence="3" key="2">
    <citation type="journal article" date="2023" name="Proc. Natl. Acad. Sci. U.S.A.">
        <title>A global phylogenomic analysis of the shiitake genus Lentinula.</title>
        <authorList>
            <person name="Sierra-Patev S."/>
            <person name="Min B."/>
            <person name="Naranjo-Ortiz M."/>
            <person name="Looney B."/>
            <person name="Konkel Z."/>
            <person name="Slot J.C."/>
            <person name="Sakamoto Y."/>
            <person name="Steenwyk J.L."/>
            <person name="Rokas A."/>
            <person name="Carro J."/>
            <person name="Camarero S."/>
            <person name="Ferreira P."/>
            <person name="Molpeceres G."/>
            <person name="Ruiz-Duenas F.J."/>
            <person name="Serrano A."/>
            <person name="Henrissat B."/>
            <person name="Drula E."/>
            <person name="Hughes K.W."/>
            <person name="Mata J.L."/>
            <person name="Ishikawa N.K."/>
            <person name="Vargas-Isla R."/>
            <person name="Ushijima S."/>
            <person name="Smith C.A."/>
            <person name="Donoghue J."/>
            <person name="Ahrendt S."/>
            <person name="Andreopoulos W."/>
            <person name="He G."/>
            <person name="LaButti K."/>
            <person name="Lipzen A."/>
            <person name="Ng V."/>
            <person name="Riley R."/>
            <person name="Sandor L."/>
            <person name="Barry K."/>
            <person name="Martinez A.T."/>
            <person name="Xiao Y."/>
            <person name="Gibbons J.G."/>
            <person name="Terashima K."/>
            <person name="Grigoriev I.V."/>
            <person name="Hibbett D."/>
        </authorList>
    </citation>
    <scope>NUCLEOTIDE SEQUENCE</scope>
    <source>
        <strain evidence="3">ET3784</strain>
    </source>
</reference>
<feature type="transmembrane region" description="Helical" evidence="1">
    <location>
        <begin position="27"/>
        <end position="47"/>
    </location>
</feature>
<sequence length="128" mass="14226">MVRVSVHQIARVEHLQNLRTRKRQPGVLKSLVMATVLAVMAGVFGTVGSMTDHTIKHDSILTGQAWVNEVLHGHPERCLNAFGMSSNIFMRLLVKLSMSGLCDSRHVSAAEQLAIFLYFVRVMIMHGS</sequence>
<keyword evidence="1" id="KW-1133">Transmembrane helix</keyword>
<accession>A0AA38JUX7</accession>
<gene>
    <name evidence="3" type="ORF">DFJ43DRAFT_995376</name>
</gene>
<organism evidence="3 4">
    <name type="scientific">Lentinula guzmanii</name>
    <dbReference type="NCBI Taxonomy" id="2804957"/>
    <lineage>
        <taxon>Eukaryota</taxon>
        <taxon>Fungi</taxon>
        <taxon>Dikarya</taxon>
        <taxon>Basidiomycota</taxon>
        <taxon>Agaricomycotina</taxon>
        <taxon>Agaricomycetes</taxon>
        <taxon>Agaricomycetidae</taxon>
        <taxon>Agaricales</taxon>
        <taxon>Marasmiineae</taxon>
        <taxon>Omphalotaceae</taxon>
        <taxon>Lentinula</taxon>
    </lineage>
</organism>
<dbReference type="AlphaFoldDB" id="A0AA38JUX7"/>
<dbReference type="Proteomes" id="UP001176059">
    <property type="component" value="Unassembled WGS sequence"/>
</dbReference>
<evidence type="ECO:0000313" key="3">
    <source>
        <dbReference type="EMBL" id="KAJ3733373.1"/>
    </source>
</evidence>
<evidence type="ECO:0000259" key="2">
    <source>
        <dbReference type="Pfam" id="PF26138"/>
    </source>
</evidence>
<dbReference type="InterPro" id="IPR058353">
    <property type="entry name" value="DUF8040"/>
</dbReference>
<keyword evidence="1" id="KW-0472">Membrane</keyword>
<protein>
    <recommendedName>
        <fullName evidence="2">DUF8040 domain-containing protein</fullName>
    </recommendedName>
</protein>
<feature type="domain" description="DUF8040" evidence="2">
    <location>
        <begin position="59"/>
        <end position="120"/>
    </location>
</feature>
<evidence type="ECO:0000256" key="1">
    <source>
        <dbReference type="SAM" id="Phobius"/>
    </source>
</evidence>
<proteinExistence type="predicted"/>
<dbReference type="Pfam" id="PF26138">
    <property type="entry name" value="DUF8040"/>
    <property type="match status" value="1"/>
</dbReference>
<dbReference type="EMBL" id="JANVFO010000018">
    <property type="protein sequence ID" value="KAJ3733373.1"/>
    <property type="molecule type" value="Genomic_DNA"/>
</dbReference>
<comment type="caution">
    <text evidence="3">The sequence shown here is derived from an EMBL/GenBank/DDBJ whole genome shotgun (WGS) entry which is preliminary data.</text>
</comment>
<reference evidence="3" key="1">
    <citation type="submission" date="2022-08" db="EMBL/GenBank/DDBJ databases">
        <authorList>
            <consortium name="DOE Joint Genome Institute"/>
            <person name="Min B."/>
            <person name="Sierra-Patev S."/>
            <person name="Naranjo-Ortiz M."/>
            <person name="Looney B."/>
            <person name="Konkel Z."/>
            <person name="Slot J.C."/>
            <person name="Sakamoto Y."/>
            <person name="Steenwyk J.L."/>
            <person name="Rokas A."/>
            <person name="Carro J."/>
            <person name="Camarero S."/>
            <person name="Ferreira P."/>
            <person name="Molpeceres G."/>
            <person name="Ruiz-duenas F.J."/>
            <person name="Serrano A."/>
            <person name="Henrissat B."/>
            <person name="Drula E."/>
            <person name="Hughes K.W."/>
            <person name="Mata J.L."/>
            <person name="Ishikawa N.K."/>
            <person name="Vargas-Isla R."/>
            <person name="Ushijima S."/>
            <person name="Smith C.A."/>
            <person name="Ahrendt S."/>
            <person name="Andreopoulos W."/>
            <person name="He G."/>
            <person name="LaButti K."/>
            <person name="Lipzen A."/>
            <person name="Ng V."/>
            <person name="Riley R."/>
            <person name="Sandor L."/>
            <person name="Barry K."/>
            <person name="Martinez A.T."/>
            <person name="Xiao Y."/>
            <person name="Gibbons J.G."/>
            <person name="Terashima K."/>
            <person name="Hibbett D.S."/>
            <person name="Grigoriev I.V."/>
        </authorList>
    </citation>
    <scope>NUCLEOTIDE SEQUENCE</scope>
    <source>
        <strain evidence="3">ET3784</strain>
    </source>
</reference>